<proteinExistence type="predicted"/>
<dbReference type="CDD" id="cd00077">
    <property type="entry name" value="HDc"/>
    <property type="match status" value="1"/>
</dbReference>
<dbReference type="SMART" id="SM00471">
    <property type="entry name" value="HDc"/>
    <property type="match status" value="1"/>
</dbReference>
<protein>
    <submittedName>
        <fullName evidence="2">HD domain-containing protein</fullName>
    </submittedName>
</protein>
<dbReference type="OrthoDB" id="2985535at2"/>
<dbReference type="EMBL" id="WMEQ01000014">
    <property type="protein sequence ID" value="MYL35162.1"/>
    <property type="molecule type" value="Genomic_DNA"/>
</dbReference>
<name>A0A6I5A4B1_9BACI</name>
<accession>A0A6I5A4B1</accession>
<dbReference type="Pfam" id="PF13487">
    <property type="entry name" value="HD_5"/>
    <property type="match status" value="1"/>
</dbReference>
<dbReference type="PANTHER" id="PTHR43155">
    <property type="entry name" value="CYCLIC DI-GMP PHOSPHODIESTERASE PA4108-RELATED"/>
    <property type="match status" value="1"/>
</dbReference>
<evidence type="ECO:0000259" key="1">
    <source>
        <dbReference type="PROSITE" id="PS51832"/>
    </source>
</evidence>
<evidence type="ECO:0000313" key="2">
    <source>
        <dbReference type="EMBL" id="MYL35162.1"/>
    </source>
</evidence>
<dbReference type="RefSeq" id="WP_160910047.1">
    <property type="nucleotide sequence ID" value="NZ_WMEQ01000014.1"/>
</dbReference>
<sequence>MAVSLPINQIKPYDKLEEPVYQNHTLVLPKGTILTSHHIEKLRNWNIREVVIKEDEESRSLSSEGEHLSRERVHNEQVHTEEVSFLQHIFHQELNKIVNERRYGELLKSDYTLKEVRDLFIQLLQEPTTKQLLMKLYCYDEYSFTHSVDVFILGYVLGKKVQITELKRFTKACILHDIGKVKISLHILQKSTKLTHHEYEIIQNHTIKGEQLMKDYEYNQLIVDLARFHHERVNGTGYPDQLSREKTPMSKELQMLMIIDVYSALTLDRSYRNAFSASKALAIMLNERQNYDEVMLYHFINTLKVYPKKSLVRLNTGELAHVMDVPKELPTLCIIKKTKDETEFMLPVDKSIYISHLVAWKDDDRSQKKIEWEYFLNSILYEDESQALYHFNLLEDGYRIEKIYTNIFEPALHEIHRLKDEKQINKAELHIGMSTLLKVMNYKRYEYSKDQLNFKGTVLVIGVGNNEVMMKIHILTDLLSSTGFRVFNMETQDLQSSLPKEELIQYIKEQEISHVALTATRQTCHATLKTVKRLKEKIPNTTVAFIEHTSHERDENHLPHFDFHTTDLQTYIHFILSYKQNSGKEK</sequence>
<reference evidence="2 3" key="1">
    <citation type="submission" date="2019-11" db="EMBL/GenBank/DDBJ databases">
        <title>Genome sequences of 17 halophilic strains isolated from different environments.</title>
        <authorList>
            <person name="Furrow R.E."/>
        </authorList>
    </citation>
    <scope>NUCLEOTIDE SEQUENCE [LARGE SCALE GENOMIC DNA]</scope>
    <source>
        <strain evidence="2 3">22514_16_FS</strain>
    </source>
</reference>
<organism evidence="2 3">
    <name type="scientific">Pontibacillus yanchengensis</name>
    <dbReference type="NCBI Taxonomy" id="462910"/>
    <lineage>
        <taxon>Bacteria</taxon>
        <taxon>Bacillati</taxon>
        <taxon>Bacillota</taxon>
        <taxon>Bacilli</taxon>
        <taxon>Bacillales</taxon>
        <taxon>Bacillaceae</taxon>
        <taxon>Pontibacillus</taxon>
    </lineage>
</organism>
<evidence type="ECO:0000313" key="3">
    <source>
        <dbReference type="Proteomes" id="UP000468638"/>
    </source>
</evidence>
<dbReference type="PANTHER" id="PTHR43155:SF2">
    <property type="entry name" value="CYCLIC DI-GMP PHOSPHODIESTERASE PA4108"/>
    <property type="match status" value="1"/>
</dbReference>
<dbReference type="Proteomes" id="UP000468638">
    <property type="component" value="Unassembled WGS sequence"/>
</dbReference>
<dbReference type="AlphaFoldDB" id="A0A6I5A4B1"/>
<dbReference type="PROSITE" id="PS51832">
    <property type="entry name" value="HD_GYP"/>
    <property type="match status" value="1"/>
</dbReference>
<feature type="domain" description="HD-GYP" evidence="1">
    <location>
        <begin position="121"/>
        <end position="316"/>
    </location>
</feature>
<comment type="caution">
    <text evidence="2">The sequence shown here is derived from an EMBL/GenBank/DDBJ whole genome shotgun (WGS) entry which is preliminary data.</text>
</comment>
<gene>
    <name evidence="2" type="ORF">GLW05_16405</name>
</gene>
<dbReference type="Gene3D" id="1.10.3210.10">
    <property type="entry name" value="Hypothetical protein af1432"/>
    <property type="match status" value="1"/>
</dbReference>
<dbReference type="InterPro" id="IPR037522">
    <property type="entry name" value="HD_GYP_dom"/>
</dbReference>
<dbReference type="InterPro" id="IPR003607">
    <property type="entry name" value="HD/PDEase_dom"/>
</dbReference>
<dbReference type="SUPFAM" id="SSF109604">
    <property type="entry name" value="HD-domain/PDEase-like"/>
    <property type="match status" value="1"/>
</dbReference>